<proteinExistence type="predicted"/>
<organism evidence="1 2">
    <name type="scientific">Piptocephalis cylindrospora</name>
    <dbReference type="NCBI Taxonomy" id="1907219"/>
    <lineage>
        <taxon>Eukaryota</taxon>
        <taxon>Fungi</taxon>
        <taxon>Fungi incertae sedis</taxon>
        <taxon>Zoopagomycota</taxon>
        <taxon>Zoopagomycotina</taxon>
        <taxon>Zoopagomycetes</taxon>
        <taxon>Zoopagales</taxon>
        <taxon>Piptocephalidaceae</taxon>
        <taxon>Piptocephalis</taxon>
    </lineage>
</organism>
<reference evidence="2" key="1">
    <citation type="journal article" date="2018" name="Nat. Microbiol.">
        <title>Leveraging single-cell genomics to expand the fungal tree of life.</title>
        <authorList>
            <person name="Ahrendt S.R."/>
            <person name="Quandt C.A."/>
            <person name="Ciobanu D."/>
            <person name="Clum A."/>
            <person name="Salamov A."/>
            <person name="Andreopoulos B."/>
            <person name="Cheng J.F."/>
            <person name="Woyke T."/>
            <person name="Pelin A."/>
            <person name="Henrissat B."/>
            <person name="Reynolds N.K."/>
            <person name="Benny G.L."/>
            <person name="Smith M.E."/>
            <person name="James T.Y."/>
            <person name="Grigoriev I.V."/>
        </authorList>
    </citation>
    <scope>NUCLEOTIDE SEQUENCE [LARGE SCALE GENOMIC DNA]</scope>
</reference>
<dbReference type="Proteomes" id="UP000267251">
    <property type="component" value="Unassembled WGS sequence"/>
</dbReference>
<gene>
    <name evidence="1" type="ORF">BJ684DRAFT_16382</name>
</gene>
<protein>
    <submittedName>
        <fullName evidence="1">Uncharacterized protein</fullName>
    </submittedName>
</protein>
<name>A0A4P9Y2V3_9FUNG</name>
<accession>A0A4P9Y2V3</accession>
<evidence type="ECO:0000313" key="2">
    <source>
        <dbReference type="Proteomes" id="UP000267251"/>
    </source>
</evidence>
<keyword evidence="2" id="KW-1185">Reference proteome</keyword>
<evidence type="ECO:0000313" key="1">
    <source>
        <dbReference type="EMBL" id="RKP13197.1"/>
    </source>
</evidence>
<dbReference type="EMBL" id="KZ988084">
    <property type="protein sequence ID" value="RKP13197.1"/>
    <property type="molecule type" value="Genomic_DNA"/>
</dbReference>
<dbReference type="OrthoDB" id="10337618at2759"/>
<dbReference type="AlphaFoldDB" id="A0A4P9Y2V3"/>
<sequence length="195" mass="22317">MTKPYPFMNGMLIVIDGPKKWTIVDEWTYEMQYVVRPLGPGDEGPMVLINGVTNTPIWDMSSPIMHDKGDEEKKYVDILSLPEDSPRTCIRLYQTSDEAFRWEMTWSSEQVFRWKKPAFSAHLRCVDTRDPTNLLAVYEPVVDENLPEYIPIKGTPLGWIRSCVLEPLAPKPLTDDPGFLAASMVLLAISRNDRL</sequence>